<comment type="similarity">
    <text evidence="1 4">Belongs to the short-chain dehydrogenases/reductases (SDR) family.</text>
</comment>
<evidence type="ECO:0000256" key="1">
    <source>
        <dbReference type="ARBA" id="ARBA00006484"/>
    </source>
</evidence>
<gene>
    <name evidence="5" type="ORF">AAF712_003680</name>
</gene>
<proteinExistence type="inferred from homology"/>
<dbReference type="Pfam" id="PF00106">
    <property type="entry name" value="adh_short"/>
    <property type="match status" value="1"/>
</dbReference>
<organism evidence="5 6">
    <name type="scientific">Marasmius tenuissimus</name>
    <dbReference type="NCBI Taxonomy" id="585030"/>
    <lineage>
        <taxon>Eukaryota</taxon>
        <taxon>Fungi</taxon>
        <taxon>Dikarya</taxon>
        <taxon>Basidiomycota</taxon>
        <taxon>Agaricomycotina</taxon>
        <taxon>Agaricomycetes</taxon>
        <taxon>Agaricomycetidae</taxon>
        <taxon>Agaricales</taxon>
        <taxon>Marasmiineae</taxon>
        <taxon>Marasmiaceae</taxon>
        <taxon>Marasmius</taxon>
    </lineage>
</organism>
<evidence type="ECO:0000313" key="5">
    <source>
        <dbReference type="EMBL" id="KAL0069315.1"/>
    </source>
</evidence>
<evidence type="ECO:0000256" key="4">
    <source>
        <dbReference type="RuleBase" id="RU000363"/>
    </source>
</evidence>
<accession>A0ABR3A5T2</accession>
<dbReference type="SUPFAM" id="SSF51735">
    <property type="entry name" value="NAD(P)-binding Rossmann-fold domains"/>
    <property type="match status" value="1"/>
</dbReference>
<keyword evidence="2" id="KW-0521">NADP</keyword>
<dbReference type="Gene3D" id="3.40.50.720">
    <property type="entry name" value="NAD(P)-binding Rossmann-like Domain"/>
    <property type="match status" value="1"/>
</dbReference>
<dbReference type="InterPro" id="IPR002347">
    <property type="entry name" value="SDR_fam"/>
</dbReference>
<dbReference type="Proteomes" id="UP001437256">
    <property type="component" value="Unassembled WGS sequence"/>
</dbReference>
<dbReference type="InterPro" id="IPR036291">
    <property type="entry name" value="NAD(P)-bd_dom_sf"/>
</dbReference>
<dbReference type="InterPro" id="IPR020904">
    <property type="entry name" value="Sc_DH/Rdtase_CS"/>
</dbReference>
<dbReference type="PRINTS" id="PR00081">
    <property type="entry name" value="GDHRDH"/>
</dbReference>
<dbReference type="PANTHER" id="PTHR43976">
    <property type="entry name" value="SHORT CHAIN DEHYDROGENASE"/>
    <property type="match status" value="1"/>
</dbReference>
<keyword evidence="3" id="KW-0560">Oxidoreductase</keyword>
<dbReference type="PROSITE" id="PS00061">
    <property type="entry name" value="ADH_SHORT"/>
    <property type="match status" value="1"/>
</dbReference>
<dbReference type="PRINTS" id="PR00080">
    <property type="entry name" value="SDRFAMILY"/>
</dbReference>
<evidence type="ECO:0000313" key="6">
    <source>
        <dbReference type="Proteomes" id="UP001437256"/>
    </source>
</evidence>
<sequence>MDSKQPGQLVWLITGTSSGFGKRLVSSVLARGDLVIATARDLEKLKSLHTGEEHENLRLVQLDITAGSDAIKRIVDDAVTIWGRIDVLVNNAGNGHLSFIEEATSDLFRRQFDTNVFGVMDVTLAALPYMRERRQGTVVVIGSRSVWRADTLSGLGPYASSKAAIHAITEGLSVELAPFNVRVLLVAPGAFQTEKIYSIPFNESNPISDYNEMRNNLISQVAKLPGNEPGDPERAMEVVVDVVRGEGKAKGKKWPSTLLLGSDAEATLQRKTDILKETTEEWIDVTRSVGF</sequence>
<name>A0ABR3A5T2_9AGAR</name>
<dbReference type="InterPro" id="IPR051911">
    <property type="entry name" value="SDR_oxidoreductase"/>
</dbReference>
<dbReference type="PANTHER" id="PTHR43976:SF16">
    <property type="entry name" value="SHORT-CHAIN DEHYDROGENASE_REDUCTASE FAMILY PROTEIN"/>
    <property type="match status" value="1"/>
</dbReference>
<evidence type="ECO:0000256" key="2">
    <source>
        <dbReference type="ARBA" id="ARBA00022857"/>
    </source>
</evidence>
<comment type="caution">
    <text evidence="5">The sequence shown here is derived from an EMBL/GenBank/DDBJ whole genome shotgun (WGS) entry which is preliminary data.</text>
</comment>
<keyword evidence="6" id="KW-1185">Reference proteome</keyword>
<reference evidence="5 6" key="1">
    <citation type="submission" date="2024-05" db="EMBL/GenBank/DDBJ databases">
        <title>A draft genome resource for the thread blight pathogen Marasmius tenuissimus strain MS-2.</title>
        <authorList>
            <person name="Yulfo-Soto G.E."/>
            <person name="Baruah I.K."/>
            <person name="Amoako-Attah I."/>
            <person name="Bukari Y."/>
            <person name="Meinhardt L.W."/>
            <person name="Bailey B.A."/>
            <person name="Cohen S.P."/>
        </authorList>
    </citation>
    <scope>NUCLEOTIDE SEQUENCE [LARGE SCALE GENOMIC DNA]</scope>
    <source>
        <strain evidence="5 6">MS-2</strain>
    </source>
</reference>
<dbReference type="CDD" id="cd05374">
    <property type="entry name" value="17beta-HSD-like_SDR_c"/>
    <property type="match status" value="1"/>
</dbReference>
<evidence type="ECO:0000256" key="3">
    <source>
        <dbReference type="ARBA" id="ARBA00023002"/>
    </source>
</evidence>
<dbReference type="EMBL" id="JBBXMP010000013">
    <property type="protein sequence ID" value="KAL0069315.1"/>
    <property type="molecule type" value="Genomic_DNA"/>
</dbReference>
<protein>
    <submittedName>
        <fullName evidence="5">Uncharacterized protein</fullName>
    </submittedName>
</protein>